<dbReference type="Gene3D" id="1.10.600.10">
    <property type="entry name" value="Farnesyl Diphosphate Synthase"/>
    <property type="match status" value="1"/>
</dbReference>
<dbReference type="PANTHER" id="PTHR31225:SF93">
    <property type="entry name" value="ALPHA-HUMULENE_(-)-(E)-BETA-CARYOPHYLLENE SYNTHASE"/>
    <property type="match status" value="1"/>
</dbReference>
<evidence type="ECO:0000259" key="4">
    <source>
        <dbReference type="Pfam" id="PF01397"/>
    </source>
</evidence>
<dbReference type="InterPro" id="IPR008930">
    <property type="entry name" value="Terpenoid_cyclase/PrenylTrfase"/>
</dbReference>
<dbReference type="Pfam" id="PF03936">
    <property type="entry name" value="Terpene_synth_C"/>
    <property type="match status" value="1"/>
</dbReference>
<dbReference type="InterPro" id="IPR005630">
    <property type="entry name" value="Terpene_synthase_metal-bd"/>
</dbReference>
<dbReference type="PANTHER" id="PTHR31225">
    <property type="entry name" value="OS04G0344100 PROTEIN-RELATED"/>
    <property type="match status" value="1"/>
</dbReference>
<comment type="caution">
    <text evidence="6">The sequence shown here is derived from an EMBL/GenBank/DDBJ whole genome shotgun (WGS) entry which is preliminary data.</text>
</comment>
<dbReference type="EMBL" id="JAKOGI010001896">
    <property type="protein sequence ID" value="KAJ8423702.1"/>
    <property type="molecule type" value="Genomic_DNA"/>
</dbReference>
<name>A0A9Q1GQP1_9CARY</name>
<evidence type="ECO:0000259" key="5">
    <source>
        <dbReference type="Pfam" id="PF03936"/>
    </source>
</evidence>
<gene>
    <name evidence="6" type="ORF">Cgig2_017695</name>
</gene>
<dbReference type="GO" id="GO:0010333">
    <property type="term" value="F:terpene synthase activity"/>
    <property type="evidence" value="ECO:0007669"/>
    <property type="project" value="InterPro"/>
</dbReference>
<sequence>MYNEAIEPLKENVRALLIDDSLNLCMKTSLIDAVGTLGISYFYEHEVKVILDQMFEQLHGNGFEIDSNFKTAAQFQIFKQHGYNIPCVRRATMANGVYFERQYSIGRILLVKVVVVITVLDDTYNACGTLEELQPLTNAFETAIDQLPDNIKIVYEFVINHVYENSAKEMTKRGKPYIAEYSKGQMIDSIGYYMEEVKSEVEYMSTYEEYTVEGRLIGNKPILLISSLMGMDEIAHIKPSQLIRQAPKSIRACELICRLVNDLHNSRASGDAPSVVERYMKKYSVSRQKAIERFEKMMEDAWKDINEATLTIYNTKTHDGGDHKEEEVSKPVLEQVLNLCQWANVLYKYSDGFTHPAKVGQGSRHCTLCSPLFHLNFDSRCFLACMYL</sequence>
<dbReference type="InterPro" id="IPR001906">
    <property type="entry name" value="Terpene_synth_N"/>
</dbReference>
<dbReference type="OrthoDB" id="1877784at2759"/>
<accession>A0A9Q1GQP1</accession>
<keyword evidence="7" id="KW-1185">Reference proteome</keyword>
<evidence type="ECO:0000256" key="3">
    <source>
        <dbReference type="ARBA" id="ARBA00023239"/>
    </source>
</evidence>
<dbReference type="GO" id="GO:0000287">
    <property type="term" value="F:magnesium ion binding"/>
    <property type="evidence" value="ECO:0007669"/>
    <property type="project" value="InterPro"/>
</dbReference>
<dbReference type="Pfam" id="PF01397">
    <property type="entry name" value="Terpene_synth"/>
    <property type="match status" value="1"/>
</dbReference>
<dbReference type="SUPFAM" id="SSF48239">
    <property type="entry name" value="Terpenoid cyclases/Protein prenyltransferases"/>
    <property type="match status" value="1"/>
</dbReference>
<dbReference type="InterPro" id="IPR008949">
    <property type="entry name" value="Isoprenoid_synthase_dom_sf"/>
</dbReference>
<protein>
    <submittedName>
        <fullName evidence="6">Uncharacterized protein</fullName>
    </submittedName>
</protein>
<organism evidence="6 7">
    <name type="scientific">Carnegiea gigantea</name>
    <dbReference type="NCBI Taxonomy" id="171969"/>
    <lineage>
        <taxon>Eukaryota</taxon>
        <taxon>Viridiplantae</taxon>
        <taxon>Streptophyta</taxon>
        <taxon>Embryophyta</taxon>
        <taxon>Tracheophyta</taxon>
        <taxon>Spermatophyta</taxon>
        <taxon>Magnoliopsida</taxon>
        <taxon>eudicotyledons</taxon>
        <taxon>Gunneridae</taxon>
        <taxon>Pentapetalae</taxon>
        <taxon>Caryophyllales</taxon>
        <taxon>Cactineae</taxon>
        <taxon>Cactaceae</taxon>
        <taxon>Cactoideae</taxon>
        <taxon>Echinocereeae</taxon>
        <taxon>Carnegiea</taxon>
    </lineage>
</organism>
<feature type="domain" description="Terpene synthase metal-binding" evidence="5">
    <location>
        <begin position="92"/>
        <end position="304"/>
    </location>
</feature>
<evidence type="ECO:0000313" key="7">
    <source>
        <dbReference type="Proteomes" id="UP001153076"/>
    </source>
</evidence>
<keyword evidence="1" id="KW-0479">Metal-binding</keyword>
<keyword evidence="3" id="KW-0456">Lyase</keyword>
<evidence type="ECO:0000256" key="2">
    <source>
        <dbReference type="ARBA" id="ARBA00022842"/>
    </source>
</evidence>
<evidence type="ECO:0000313" key="6">
    <source>
        <dbReference type="EMBL" id="KAJ8423702.1"/>
    </source>
</evidence>
<evidence type="ECO:0000256" key="1">
    <source>
        <dbReference type="ARBA" id="ARBA00022723"/>
    </source>
</evidence>
<proteinExistence type="predicted"/>
<dbReference type="Proteomes" id="UP001153076">
    <property type="component" value="Unassembled WGS sequence"/>
</dbReference>
<keyword evidence="2" id="KW-0460">Magnesium</keyword>
<dbReference type="GO" id="GO:0016114">
    <property type="term" value="P:terpenoid biosynthetic process"/>
    <property type="evidence" value="ECO:0007669"/>
    <property type="project" value="InterPro"/>
</dbReference>
<reference evidence="6" key="1">
    <citation type="submission" date="2022-04" db="EMBL/GenBank/DDBJ databases">
        <title>Carnegiea gigantea Genome sequencing and assembly v2.</title>
        <authorList>
            <person name="Copetti D."/>
            <person name="Sanderson M.J."/>
            <person name="Burquez A."/>
            <person name="Wojciechowski M.F."/>
        </authorList>
    </citation>
    <scope>NUCLEOTIDE SEQUENCE</scope>
    <source>
        <strain evidence="6">SGP5-SGP5p</strain>
        <tissue evidence="6">Aerial part</tissue>
    </source>
</reference>
<dbReference type="InterPro" id="IPR050148">
    <property type="entry name" value="Terpene_synthase-like"/>
</dbReference>
<feature type="domain" description="Terpene synthase N-terminal" evidence="4">
    <location>
        <begin position="3"/>
        <end position="87"/>
    </location>
</feature>
<dbReference type="SUPFAM" id="SSF48576">
    <property type="entry name" value="Terpenoid synthases"/>
    <property type="match status" value="1"/>
</dbReference>
<dbReference type="AlphaFoldDB" id="A0A9Q1GQP1"/>